<dbReference type="CDD" id="cd02947">
    <property type="entry name" value="TRX_family"/>
    <property type="match status" value="1"/>
</dbReference>
<gene>
    <name evidence="3" type="ORF">V9T40_005409</name>
</gene>
<name>A0AAN9THA8_9HEMI</name>
<keyword evidence="1" id="KW-1015">Disulfide bond</keyword>
<dbReference type="PROSITE" id="PS00194">
    <property type="entry name" value="THIOREDOXIN_1"/>
    <property type="match status" value="1"/>
</dbReference>
<comment type="caution">
    <text evidence="3">The sequence shown here is derived from an EMBL/GenBank/DDBJ whole genome shotgun (WGS) entry which is preliminary data.</text>
</comment>
<evidence type="ECO:0000313" key="4">
    <source>
        <dbReference type="Proteomes" id="UP001367676"/>
    </source>
</evidence>
<dbReference type="Gene3D" id="3.40.30.10">
    <property type="entry name" value="Glutaredoxin"/>
    <property type="match status" value="1"/>
</dbReference>
<dbReference type="InterPro" id="IPR017937">
    <property type="entry name" value="Thioredoxin_CS"/>
</dbReference>
<reference evidence="3 4" key="1">
    <citation type="submission" date="2024-03" db="EMBL/GenBank/DDBJ databases">
        <title>Adaptation during the transition from Ophiocordyceps entomopathogen to insect associate is accompanied by gene loss and intensified selection.</title>
        <authorList>
            <person name="Ward C.M."/>
            <person name="Onetto C.A."/>
            <person name="Borneman A.R."/>
        </authorList>
    </citation>
    <scope>NUCLEOTIDE SEQUENCE [LARGE SCALE GENOMIC DNA]</scope>
    <source>
        <strain evidence="3">AWRI1</strain>
        <tissue evidence="3">Single Adult Female</tissue>
    </source>
</reference>
<dbReference type="InterPro" id="IPR013766">
    <property type="entry name" value="Thioredoxin_domain"/>
</dbReference>
<dbReference type="PRINTS" id="PR00421">
    <property type="entry name" value="THIOREDOXIN"/>
</dbReference>
<dbReference type="SUPFAM" id="SSF52833">
    <property type="entry name" value="Thioredoxin-like"/>
    <property type="match status" value="1"/>
</dbReference>
<organism evidence="3 4">
    <name type="scientific">Parthenolecanium corni</name>
    <dbReference type="NCBI Taxonomy" id="536013"/>
    <lineage>
        <taxon>Eukaryota</taxon>
        <taxon>Metazoa</taxon>
        <taxon>Ecdysozoa</taxon>
        <taxon>Arthropoda</taxon>
        <taxon>Hexapoda</taxon>
        <taxon>Insecta</taxon>
        <taxon>Pterygota</taxon>
        <taxon>Neoptera</taxon>
        <taxon>Paraneoptera</taxon>
        <taxon>Hemiptera</taxon>
        <taxon>Sternorrhyncha</taxon>
        <taxon>Coccoidea</taxon>
        <taxon>Coccidae</taxon>
        <taxon>Parthenolecanium</taxon>
    </lineage>
</organism>
<dbReference type="AlphaFoldDB" id="A0AAN9THA8"/>
<dbReference type="InterPro" id="IPR036249">
    <property type="entry name" value="Thioredoxin-like_sf"/>
</dbReference>
<keyword evidence="4" id="KW-1185">Reference proteome</keyword>
<dbReference type="Proteomes" id="UP001367676">
    <property type="component" value="Unassembled WGS sequence"/>
</dbReference>
<dbReference type="Pfam" id="PF00085">
    <property type="entry name" value="Thioredoxin"/>
    <property type="match status" value="1"/>
</dbReference>
<evidence type="ECO:0000313" key="3">
    <source>
        <dbReference type="EMBL" id="KAK7588164.1"/>
    </source>
</evidence>
<dbReference type="EMBL" id="JBBCAQ010000023">
    <property type="protein sequence ID" value="KAK7588164.1"/>
    <property type="molecule type" value="Genomic_DNA"/>
</dbReference>
<accession>A0AAN9THA8</accession>
<evidence type="ECO:0000256" key="1">
    <source>
        <dbReference type="ARBA" id="ARBA00023157"/>
    </source>
</evidence>
<dbReference type="PANTHER" id="PTHR46115">
    <property type="entry name" value="THIOREDOXIN-LIKE PROTEIN 1"/>
    <property type="match status" value="1"/>
</dbReference>
<proteinExistence type="predicted"/>
<protein>
    <recommendedName>
        <fullName evidence="2">Thioredoxin domain-containing protein</fullName>
    </recommendedName>
</protein>
<dbReference type="PROSITE" id="PS51352">
    <property type="entry name" value="THIOREDOXIN_2"/>
    <property type="match status" value="1"/>
</dbReference>
<feature type="domain" description="Thioredoxin" evidence="2">
    <location>
        <begin position="5"/>
        <end position="131"/>
    </location>
</feature>
<sequence length="131" mass="14668">MKEGQDVVSRYDDVTICGSYVLSGYNDVIISVYYDDFKAQLTAAAEKLVVVDFFAAWCGPCKFISPKVEELSNECTDVVFLKVDVDECEDIAETYKISSMPTFIFLKNCVLIDSFSGANDGKLKDMVMKHK</sequence>
<evidence type="ECO:0000259" key="2">
    <source>
        <dbReference type="PROSITE" id="PS51352"/>
    </source>
</evidence>